<dbReference type="EMBL" id="JALNTZ010000006">
    <property type="protein sequence ID" value="KAJ3648901.1"/>
    <property type="molecule type" value="Genomic_DNA"/>
</dbReference>
<reference evidence="2" key="1">
    <citation type="journal article" date="2023" name="G3 (Bethesda)">
        <title>Whole genome assemblies of Zophobas morio and Tenebrio molitor.</title>
        <authorList>
            <person name="Kaur S."/>
            <person name="Stinson S.A."/>
            <person name="diCenzo G.C."/>
        </authorList>
    </citation>
    <scope>NUCLEOTIDE SEQUENCE</scope>
    <source>
        <strain evidence="2">QUZm001</strain>
    </source>
</reference>
<dbReference type="AlphaFoldDB" id="A0AA38I473"/>
<keyword evidence="1" id="KW-0472">Membrane</keyword>
<organism evidence="2 3">
    <name type="scientific">Zophobas morio</name>
    <dbReference type="NCBI Taxonomy" id="2755281"/>
    <lineage>
        <taxon>Eukaryota</taxon>
        <taxon>Metazoa</taxon>
        <taxon>Ecdysozoa</taxon>
        <taxon>Arthropoda</taxon>
        <taxon>Hexapoda</taxon>
        <taxon>Insecta</taxon>
        <taxon>Pterygota</taxon>
        <taxon>Neoptera</taxon>
        <taxon>Endopterygota</taxon>
        <taxon>Coleoptera</taxon>
        <taxon>Polyphaga</taxon>
        <taxon>Cucujiformia</taxon>
        <taxon>Tenebrionidae</taxon>
        <taxon>Zophobas</taxon>
    </lineage>
</organism>
<name>A0AA38I473_9CUCU</name>
<proteinExistence type="predicted"/>
<protein>
    <submittedName>
        <fullName evidence="2">Uncharacterized protein</fullName>
    </submittedName>
</protein>
<evidence type="ECO:0000313" key="2">
    <source>
        <dbReference type="EMBL" id="KAJ3648901.1"/>
    </source>
</evidence>
<sequence>MREPSCVGPRKEKDRKKNRISEGRVKLLYHQSSAGTVAIGSTQVSSPRRGTDFFGAIIMPYYRNGVLNEDGDGVYSVEASKNEYLVKCSVVIDEESLKTLYGELWPDLTTLVAFLNENRRGDLKVCNRRASTIIVRDRARLKGKRGCIAFVNDVKYNSRNQDGCCLKNSALNWTRMALHSLNFLTYFVILLYFVYCINGSSHYIKNVDKAMFRHRRSYELRRKGKESVVDSNSVKSMSNGSKPGVFATENCTVVVAQIGGTATLPCVVRKFNNGVVKEKPAAMQHANTSSSSSYSLVKCSILFIVLIPVLPTT</sequence>
<gene>
    <name evidence="2" type="ORF">Zmor_020670</name>
</gene>
<feature type="transmembrane region" description="Helical" evidence="1">
    <location>
        <begin position="176"/>
        <end position="195"/>
    </location>
</feature>
<keyword evidence="3" id="KW-1185">Reference proteome</keyword>
<accession>A0AA38I473</accession>
<evidence type="ECO:0000313" key="3">
    <source>
        <dbReference type="Proteomes" id="UP001168821"/>
    </source>
</evidence>
<keyword evidence="1" id="KW-0812">Transmembrane</keyword>
<keyword evidence="1" id="KW-1133">Transmembrane helix</keyword>
<dbReference type="Proteomes" id="UP001168821">
    <property type="component" value="Unassembled WGS sequence"/>
</dbReference>
<evidence type="ECO:0000256" key="1">
    <source>
        <dbReference type="SAM" id="Phobius"/>
    </source>
</evidence>
<comment type="caution">
    <text evidence="2">The sequence shown here is derived from an EMBL/GenBank/DDBJ whole genome shotgun (WGS) entry which is preliminary data.</text>
</comment>